<evidence type="ECO:0000256" key="10">
    <source>
        <dbReference type="HAMAP-Rule" id="MF_00202"/>
    </source>
</evidence>
<dbReference type="PROSITE" id="PS51462">
    <property type="entry name" value="NUDIX"/>
    <property type="match status" value="1"/>
</dbReference>
<dbReference type="PANTHER" id="PTHR10885">
    <property type="entry name" value="ISOPENTENYL-DIPHOSPHATE DELTA-ISOMERASE"/>
    <property type="match status" value="1"/>
</dbReference>
<evidence type="ECO:0000256" key="1">
    <source>
        <dbReference type="ARBA" id="ARBA00004826"/>
    </source>
</evidence>
<comment type="catalytic activity">
    <reaction evidence="10">
        <text>isopentenyl diphosphate = dimethylallyl diphosphate</text>
        <dbReference type="Rhea" id="RHEA:23284"/>
        <dbReference type="ChEBI" id="CHEBI:57623"/>
        <dbReference type="ChEBI" id="CHEBI:128769"/>
        <dbReference type="EC" id="5.3.3.2"/>
    </reaction>
</comment>
<dbReference type="NCBIfam" id="TIGR02150">
    <property type="entry name" value="IPP_isom_1"/>
    <property type="match status" value="1"/>
</dbReference>
<gene>
    <name evidence="10" type="primary">idi</name>
    <name evidence="13" type="ORF">AWW66_06180</name>
</gene>
<evidence type="ECO:0000256" key="3">
    <source>
        <dbReference type="ARBA" id="ARBA00012057"/>
    </source>
</evidence>
<evidence type="ECO:0000313" key="14">
    <source>
        <dbReference type="Proteomes" id="UP000070620"/>
    </source>
</evidence>
<keyword evidence="6 10" id="KW-0460">Magnesium</keyword>
<accession>A0A136PWR0</accession>
<comment type="cofactor">
    <cofactor evidence="10">
        <name>Mn(2+)</name>
        <dbReference type="ChEBI" id="CHEBI:29035"/>
    </cofactor>
    <text evidence="10">Binds 1 Mn(2+) ion per subunit.</text>
</comment>
<organism evidence="13 14">
    <name type="scientific">Micromonospora rosaria</name>
    <dbReference type="NCBI Taxonomy" id="47874"/>
    <lineage>
        <taxon>Bacteria</taxon>
        <taxon>Bacillati</taxon>
        <taxon>Actinomycetota</taxon>
        <taxon>Actinomycetes</taxon>
        <taxon>Micromonosporales</taxon>
        <taxon>Micromonosporaceae</taxon>
        <taxon>Micromonospora</taxon>
    </lineage>
</organism>
<dbReference type="InterPro" id="IPR011876">
    <property type="entry name" value="IsopentenylPP_isomerase_typ1"/>
</dbReference>
<evidence type="ECO:0000313" key="13">
    <source>
        <dbReference type="EMBL" id="KXK62920.1"/>
    </source>
</evidence>
<dbReference type="GO" id="GO:0050992">
    <property type="term" value="P:dimethylallyl diphosphate biosynthetic process"/>
    <property type="evidence" value="ECO:0007669"/>
    <property type="project" value="UniProtKB-UniRule"/>
</dbReference>
<comment type="caution">
    <text evidence="13">The sequence shown here is derived from an EMBL/GenBank/DDBJ whole genome shotgun (WGS) entry which is preliminary data.</text>
</comment>
<feature type="active site" evidence="10">
    <location>
        <position position="79"/>
    </location>
</feature>
<comment type="cofactor">
    <cofactor evidence="10">
        <name>Mg(2+)</name>
        <dbReference type="ChEBI" id="CHEBI:18420"/>
    </cofactor>
    <text evidence="10">Binds 1 Mg(2+) ion per subunit. The magnesium ion binds only when substrate is bound.</text>
</comment>
<evidence type="ECO:0000256" key="8">
    <source>
        <dbReference type="ARBA" id="ARBA00023229"/>
    </source>
</evidence>
<dbReference type="InterPro" id="IPR056375">
    <property type="entry name" value="Idi_bact"/>
</dbReference>
<feature type="active site" evidence="10">
    <location>
        <position position="128"/>
    </location>
</feature>
<dbReference type="EC" id="5.3.3.2" evidence="3 10"/>
<dbReference type="AlphaFoldDB" id="A0A136PWR0"/>
<dbReference type="UniPathway" id="UPA00059">
    <property type="reaction ID" value="UER00104"/>
</dbReference>
<keyword evidence="9 10" id="KW-0413">Isomerase</keyword>
<evidence type="ECO:0000256" key="6">
    <source>
        <dbReference type="ARBA" id="ARBA00022842"/>
    </source>
</evidence>
<dbReference type="InterPro" id="IPR015797">
    <property type="entry name" value="NUDIX_hydrolase-like_dom_sf"/>
</dbReference>
<dbReference type="GO" id="GO:0005737">
    <property type="term" value="C:cytoplasm"/>
    <property type="evidence" value="ECO:0007669"/>
    <property type="project" value="UniProtKB-SubCell"/>
</dbReference>
<comment type="subcellular location">
    <subcellularLocation>
        <location evidence="10">Cytoplasm</location>
    </subcellularLocation>
</comment>
<keyword evidence="4 10" id="KW-0963">Cytoplasm</keyword>
<dbReference type="PANTHER" id="PTHR10885:SF0">
    <property type="entry name" value="ISOPENTENYL-DIPHOSPHATE DELTA-ISOMERASE"/>
    <property type="match status" value="1"/>
</dbReference>
<evidence type="ECO:0000256" key="4">
    <source>
        <dbReference type="ARBA" id="ARBA00022490"/>
    </source>
</evidence>
<proteinExistence type="inferred from homology"/>
<evidence type="ECO:0000256" key="7">
    <source>
        <dbReference type="ARBA" id="ARBA00023211"/>
    </source>
</evidence>
<evidence type="ECO:0000256" key="2">
    <source>
        <dbReference type="ARBA" id="ARBA00007579"/>
    </source>
</evidence>
<feature type="binding site" evidence="10">
    <location>
        <position position="44"/>
    </location>
    <ligand>
        <name>Mn(2+)</name>
        <dbReference type="ChEBI" id="CHEBI:29035"/>
    </ligand>
</feature>
<dbReference type="EMBL" id="LRQV01000012">
    <property type="protein sequence ID" value="KXK62920.1"/>
    <property type="molecule type" value="Genomic_DNA"/>
</dbReference>
<dbReference type="GO" id="GO:0004452">
    <property type="term" value="F:isopentenyl-diphosphate delta-isomerase activity"/>
    <property type="evidence" value="ECO:0007669"/>
    <property type="project" value="UniProtKB-UniRule"/>
</dbReference>
<dbReference type="InterPro" id="IPR000086">
    <property type="entry name" value="NUDIX_hydrolase_dom"/>
</dbReference>
<feature type="binding site" evidence="10">
    <location>
        <position position="81"/>
    </location>
    <ligand>
        <name>Mn(2+)</name>
        <dbReference type="ChEBI" id="CHEBI:29035"/>
    </ligand>
</feature>
<dbReference type="Proteomes" id="UP000070620">
    <property type="component" value="Unassembled WGS sequence"/>
</dbReference>
<comment type="function">
    <text evidence="10">Catalyzes the 1,3-allylic rearrangement of the homoallylic substrate isopentenyl (IPP) to its highly electrophilic allylic isomer, dimethylallyl diphosphate (DMAPP).</text>
</comment>
<reference evidence="13 14" key="1">
    <citation type="submission" date="2016-01" db="EMBL/GenBank/DDBJ databases">
        <title>Whole genome sequence and analysis of Micromonospora rosaria DSM 803, which can produce antibacterial substance rosamicin.</title>
        <authorList>
            <person name="Yang H."/>
            <person name="He X."/>
            <person name="Zhu D."/>
        </authorList>
    </citation>
    <scope>NUCLEOTIDE SEQUENCE [LARGE SCALE GENOMIC DNA]</scope>
    <source>
        <strain evidence="13 14">DSM 803</strain>
    </source>
</reference>
<dbReference type="GO" id="GO:0009240">
    <property type="term" value="P:isopentenyl diphosphate biosynthetic process"/>
    <property type="evidence" value="ECO:0007669"/>
    <property type="project" value="TreeGrafter"/>
</dbReference>
<sequence>MSREGHRGEPSSREGHLVELVDHTGRALGKTTVSAAHQPPGQLHRAFSVLLTDAAGRVLLQRRAEVKTRFPLRWANSCCGHPEPGEAPATAANRRLGEELGVGPVDLTEVGVYVYYAEDPVTGRVEYEYDHVLRGELPADAPVRPDPAEVAELRWANPAAVAADLAADPQPYAPWLGGVLDRLLRPTAQHGPAADHAPARSAGETDDGVEPSGGR</sequence>
<dbReference type="CDD" id="cd02885">
    <property type="entry name" value="NUDIX_IPP_Isomerase"/>
    <property type="match status" value="1"/>
</dbReference>
<dbReference type="Pfam" id="PF00293">
    <property type="entry name" value="NUDIX"/>
    <property type="match status" value="1"/>
</dbReference>
<feature type="binding site" evidence="10">
    <location>
        <position position="126"/>
    </location>
    <ligand>
        <name>Mn(2+)</name>
        <dbReference type="ChEBI" id="CHEBI:29035"/>
    </ligand>
</feature>
<feature type="binding site" evidence="10">
    <location>
        <position position="37"/>
    </location>
    <ligand>
        <name>Mn(2+)</name>
        <dbReference type="ChEBI" id="CHEBI:29035"/>
    </ligand>
</feature>
<keyword evidence="5 10" id="KW-0479">Metal-binding</keyword>
<keyword evidence="14" id="KW-1185">Reference proteome</keyword>
<evidence type="ECO:0000256" key="11">
    <source>
        <dbReference type="SAM" id="MobiDB-lite"/>
    </source>
</evidence>
<feature type="binding site" evidence="10">
    <location>
        <position position="99"/>
    </location>
    <ligand>
        <name>Mg(2+)</name>
        <dbReference type="ChEBI" id="CHEBI:18420"/>
    </ligand>
</feature>
<comment type="pathway">
    <text evidence="1 10">Isoprenoid biosynthesis; dimethylallyl diphosphate biosynthesis; dimethylallyl diphosphate from isopentenyl diphosphate: step 1/1.</text>
</comment>
<keyword evidence="7 10" id="KW-0464">Manganese</keyword>
<name>A0A136PWR0_9ACTN</name>
<feature type="domain" description="Nudix hydrolase" evidence="12">
    <location>
        <begin position="42"/>
        <end position="178"/>
    </location>
</feature>
<evidence type="ECO:0000256" key="9">
    <source>
        <dbReference type="ARBA" id="ARBA00023235"/>
    </source>
</evidence>
<keyword evidence="8 10" id="KW-0414">Isoprene biosynthesis</keyword>
<feature type="binding site" evidence="10">
    <location>
        <position position="128"/>
    </location>
    <ligand>
        <name>Mn(2+)</name>
        <dbReference type="ChEBI" id="CHEBI:29035"/>
    </ligand>
</feature>
<evidence type="ECO:0000256" key="5">
    <source>
        <dbReference type="ARBA" id="ARBA00022723"/>
    </source>
</evidence>
<dbReference type="Gene3D" id="3.90.79.10">
    <property type="entry name" value="Nucleoside Triphosphate Pyrophosphohydrolase"/>
    <property type="match status" value="1"/>
</dbReference>
<dbReference type="HAMAP" id="MF_00202">
    <property type="entry name" value="Idi"/>
    <property type="match status" value="1"/>
</dbReference>
<dbReference type="SUPFAM" id="SSF55811">
    <property type="entry name" value="Nudix"/>
    <property type="match status" value="1"/>
</dbReference>
<protein>
    <recommendedName>
        <fullName evidence="3 10">Isopentenyl-diphosphate Delta-isomerase</fullName>
        <shortName evidence="10">IPP isomerase</shortName>
        <ecNumber evidence="3 10">5.3.3.2</ecNumber>
    </recommendedName>
    <alternativeName>
        <fullName evidence="10">IPP:DMAPP isomerase</fullName>
    </alternativeName>
    <alternativeName>
        <fullName evidence="10">Isopentenyl pyrophosphate isomerase</fullName>
    </alternativeName>
</protein>
<evidence type="ECO:0000259" key="12">
    <source>
        <dbReference type="PROSITE" id="PS51462"/>
    </source>
</evidence>
<feature type="region of interest" description="Disordered" evidence="11">
    <location>
        <begin position="186"/>
        <end position="215"/>
    </location>
</feature>
<dbReference type="NCBIfam" id="NF002995">
    <property type="entry name" value="PRK03759.1"/>
    <property type="match status" value="1"/>
</dbReference>
<dbReference type="GO" id="GO:0046872">
    <property type="term" value="F:metal ion binding"/>
    <property type="evidence" value="ECO:0007669"/>
    <property type="project" value="UniProtKB-KW"/>
</dbReference>
<comment type="similarity">
    <text evidence="2 10">Belongs to the IPP isomerase type 1 family.</text>
</comment>